<dbReference type="InterPro" id="IPR036736">
    <property type="entry name" value="ACP-like_sf"/>
</dbReference>
<dbReference type="Proteomes" id="UP000053259">
    <property type="component" value="Unassembled WGS sequence"/>
</dbReference>
<dbReference type="Pfam" id="PF00550">
    <property type="entry name" value="PP-binding"/>
    <property type="match status" value="1"/>
</dbReference>
<protein>
    <recommendedName>
        <fullName evidence="8">Carrier domain-containing protein</fullName>
    </recommendedName>
</protein>
<dbReference type="SUPFAM" id="SSF56801">
    <property type="entry name" value="Acetyl-CoA synthetase-like"/>
    <property type="match status" value="1"/>
</dbReference>
<evidence type="ECO:0000313" key="7">
    <source>
        <dbReference type="Proteomes" id="UP000053259"/>
    </source>
</evidence>
<dbReference type="InterPro" id="IPR000873">
    <property type="entry name" value="AMP-dep_synth/lig_dom"/>
</dbReference>
<reference evidence="6 7" key="1">
    <citation type="submission" date="2015-01" db="EMBL/GenBank/DDBJ databases">
        <title>The Genome Sequence of Ochroconis gallopava CBS43764.</title>
        <authorList>
            <consortium name="The Broad Institute Genomics Platform"/>
            <person name="Cuomo C."/>
            <person name="de Hoog S."/>
            <person name="Gorbushina A."/>
            <person name="Stielow B."/>
            <person name="Teixiera M."/>
            <person name="Abouelleil A."/>
            <person name="Chapman S.B."/>
            <person name="Priest M."/>
            <person name="Young S.K."/>
            <person name="Wortman J."/>
            <person name="Nusbaum C."/>
            <person name="Birren B."/>
        </authorList>
    </citation>
    <scope>NUCLEOTIDE SEQUENCE [LARGE SCALE GENOMIC DNA]</scope>
    <source>
        <strain evidence="6 7">CBS 43764</strain>
    </source>
</reference>
<dbReference type="Gene3D" id="3.40.50.12780">
    <property type="entry name" value="N-terminal domain of ligase-like"/>
    <property type="match status" value="1"/>
</dbReference>
<evidence type="ECO:0000256" key="1">
    <source>
        <dbReference type="ARBA" id="ARBA00022450"/>
    </source>
</evidence>
<sequence>MIETEVNEAVGPLAQTQVALVSAKRAHETPRSLSGLLFSLVESNPDAPLIGYPSSPSSASDYIFYTPAQVHRLAKKASTIFISRNIKAHTDPDVDKVVALLAPSNFDYIVAVFTLIRLRCTILLLSNRLATEAYLNLLDKTNCHDIIVSKSMSKIGEEIVRARPMNVVELPTRDECDLVPEAVDQLPPEPHSISERTAFIIHSSGSTGLPKPIFQSHRACLMNYTGGNGHRALVTLPLYHNHGLSTFFRAVCTCTPVALYNANLPLTASNLIQTLEAVRPGSFHGVPYALKLLAEDHRGTNLLAQCKLVMFGGSSCPDDIGDKLVSNGVYLVSHYGSTEMGQLMTSFRPEGDTAWNYVRPVENASRYLHFKPIEDNIFELVVLDGWKSKVASNSDNPPNSFYTSDLFTPHKTIPNAWKYVSRNDDRITLVNGEKVLPIPFENRLRKDPLIKEALLFGVGKALPGLFVIPSEKAVAMTKSQFLDAIWPTIAAANSKAEAFGQITREMVEILPSNVNYPATDKGTIIRAASYRQFSSLIQDVYRRFEGETFKPSGRKLQLDQKELEDFILAAFKDKTQKILAPDDDFFNAGIDSLQAITVQALIKREIDVGRSHIGANVIYEHPNTRALAAHLLFLRNGIEQKKEGEIEIMQKLITKYSHFEKHAPKTPRVVLLTGSTGSLGAHLLALLCRMENVTAIYCPVRASSTSVAMDRVLTTLSKKGLVPFQCSDKIVALPADLSKENLGLPASVLERLKESLTEVIHSAWAVNFNLGVSTFEQQHIKGVSNLIKLCLSVKRQNPARFYFCSSISVAAGTPLPAKIAEAPIPDLHHAQNMGYARSKLVAERIVQAAAESTGMIAKILRIGQIIGDIENGIWNATEAIPLMIRSAVTMGALPDLDETPNWLPVDLTARIILDITGLSGKTITERDLYDPRVVFHVQNPRSFHWTKDLLPALRSSGLQFEIVKQRDWVQKLRESNPDPVINPTIKLLDFFAEKYDNDRPGRRGLVFETQKTETMSPTIRGGYDVIGSGLIEKIVARWRAFDWA</sequence>
<gene>
    <name evidence="6" type="ORF">PV09_08558</name>
</gene>
<dbReference type="HOGENOM" id="CLU_002220_2_1_1"/>
<evidence type="ECO:0000259" key="5">
    <source>
        <dbReference type="Pfam" id="PF07993"/>
    </source>
</evidence>
<dbReference type="OrthoDB" id="429813at2759"/>
<dbReference type="VEuPathDB" id="FungiDB:PV09_08558"/>
<dbReference type="InParanoid" id="A0A0D1XC93"/>
<keyword evidence="1" id="KW-0596">Phosphopantetheine</keyword>
<evidence type="ECO:0000259" key="3">
    <source>
        <dbReference type="Pfam" id="PF00501"/>
    </source>
</evidence>
<dbReference type="InterPro" id="IPR036291">
    <property type="entry name" value="NAD(P)-bd_dom_sf"/>
</dbReference>
<dbReference type="PANTHER" id="PTHR43439:SF2">
    <property type="entry name" value="ENZYME, PUTATIVE (JCVI)-RELATED"/>
    <property type="match status" value="1"/>
</dbReference>
<evidence type="ECO:0008006" key="8">
    <source>
        <dbReference type="Google" id="ProtNLM"/>
    </source>
</evidence>
<evidence type="ECO:0000313" key="6">
    <source>
        <dbReference type="EMBL" id="KIV99895.1"/>
    </source>
</evidence>
<dbReference type="InterPro" id="IPR013120">
    <property type="entry name" value="FAR_NAD-bd"/>
</dbReference>
<dbReference type="PANTHER" id="PTHR43439">
    <property type="entry name" value="PHENYLACETATE-COENZYME A LIGASE"/>
    <property type="match status" value="1"/>
</dbReference>
<dbReference type="InterPro" id="IPR051414">
    <property type="entry name" value="Adenylate-forming_Reductase"/>
</dbReference>
<dbReference type="Pfam" id="PF00501">
    <property type="entry name" value="AMP-binding"/>
    <property type="match status" value="1"/>
</dbReference>
<evidence type="ECO:0000259" key="4">
    <source>
        <dbReference type="Pfam" id="PF00550"/>
    </source>
</evidence>
<dbReference type="Pfam" id="PF07993">
    <property type="entry name" value="NAD_binding_4"/>
    <property type="match status" value="1"/>
</dbReference>
<proteinExistence type="predicted"/>
<feature type="domain" description="Carrier" evidence="4">
    <location>
        <begin position="574"/>
        <end position="631"/>
    </location>
</feature>
<dbReference type="InterPro" id="IPR042099">
    <property type="entry name" value="ANL_N_sf"/>
</dbReference>
<keyword evidence="2" id="KW-0597">Phosphoprotein</keyword>
<dbReference type="SUPFAM" id="SSF47336">
    <property type="entry name" value="ACP-like"/>
    <property type="match status" value="1"/>
</dbReference>
<accession>A0A0D1XC93</accession>
<dbReference type="STRING" id="253628.A0A0D1XC93"/>
<dbReference type="Pfam" id="PF23562">
    <property type="entry name" value="AMP-binding_C_3"/>
    <property type="match status" value="1"/>
</dbReference>
<dbReference type="PROSITE" id="PS00455">
    <property type="entry name" value="AMP_BINDING"/>
    <property type="match status" value="1"/>
</dbReference>
<dbReference type="Gene3D" id="3.40.50.720">
    <property type="entry name" value="NAD(P)-binding Rossmann-like Domain"/>
    <property type="match status" value="1"/>
</dbReference>
<feature type="domain" description="AMP-dependent synthetase/ligase" evidence="3">
    <location>
        <begin position="60"/>
        <end position="357"/>
    </location>
</feature>
<dbReference type="Gene3D" id="1.10.1200.10">
    <property type="entry name" value="ACP-like"/>
    <property type="match status" value="1"/>
</dbReference>
<dbReference type="GeneID" id="27316531"/>
<feature type="domain" description="Thioester reductase (TE)" evidence="5">
    <location>
        <begin position="672"/>
        <end position="912"/>
    </location>
</feature>
<dbReference type="EMBL" id="KN847570">
    <property type="protein sequence ID" value="KIV99895.1"/>
    <property type="molecule type" value="Genomic_DNA"/>
</dbReference>
<dbReference type="SUPFAM" id="SSF51735">
    <property type="entry name" value="NAD(P)-binding Rossmann-fold domains"/>
    <property type="match status" value="1"/>
</dbReference>
<dbReference type="AlphaFoldDB" id="A0A0D1XC93"/>
<name>A0A0D1XC93_9PEZI</name>
<organism evidence="6 7">
    <name type="scientific">Verruconis gallopava</name>
    <dbReference type="NCBI Taxonomy" id="253628"/>
    <lineage>
        <taxon>Eukaryota</taxon>
        <taxon>Fungi</taxon>
        <taxon>Dikarya</taxon>
        <taxon>Ascomycota</taxon>
        <taxon>Pezizomycotina</taxon>
        <taxon>Dothideomycetes</taxon>
        <taxon>Pleosporomycetidae</taxon>
        <taxon>Venturiales</taxon>
        <taxon>Sympoventuriaceae</taxon>
        <taxon>Verruconis</taxon>
    </lineage>
</organism>
<keyword evidence="7" id="KW-1185">Reference proteome</keyword>
<dbReference type="InterPro" id="IPR009081">
    <property type="entry name" value="PP-bd_ACP"/>
</dbReference>
<dbReference type="RefSeq" id="XP_016209765.1">
    <property type="nucleotide sequence ID" value="XM_016362480.1"/>
</dbReference>
<evidence type="ECO:0000256" key="2">
    <source>
        <dbReference type="ARBA" id="ARBA00022553"/>
    </source>
</evidence>
<dbReference type="InterPro" id="IPR020845">
    <property type="entry name" value="AMP-binding_CS"/>
</dbReference>